<dbReference type="Proteomes" id="UP001376459">
    <property type="component" value="Unassembled WGS sequence"/>
</dbReference>
<evidence type="ECO:0008006" key="4">
    <source>
        <dbReference type="Google" id="ProtNLM"/>
    </source>
</evidence>
<organism evidence="2 3">
    <name type="scientific">Streptomyces machairae</name>
    <dbReference type="NCBI Taxonomy" id="3134109"/>
    <lineage>
        <taxon>Bacteria</taxon>
        <taxon>Bacillati</taxon>
        <taxon>Actinomycetota</taxon>
        <taxon>Actinomycetes</taxon>
        <taxon>Kitasatosporales</taxon>
        <taxon>Streptomycetaceae</taxon>
        <taxon>Streptomyces</taxon>
    </lineage>
</organism>
<evidence type="ECO:0000313" key="2">
    <source>
        <dbReference type="EMBL" id="MEJ8672704.1"/>
    </source>
</evidence>
<comment type="caution">
    <text evidence="2">The sequence shown here is derived from an EMBL/GenBank/DDBJ whole genome shotgun (WGS) entry which is preliminary data.</text>
</comment>
<keyword evidence="1" id="KW-0732">Signal</keyword>
<reference evidence="2 3" key="1">
    <citation type="submission" date="2024-03" db="EMBL/GenBank/DDBJ databases">
        <title>Novel Streptomyces species of biotechnological and ecological value are a feature of Machair soil.</title>
        <authorList>
            <person name="Prole J.R."/>
            <person name="Goodfellow M."/>
            <person name="Allenby N."/>
            <person name="Ward A.C."/>
        </authorList>
    </citation>
    <scope>NUCLEOTIDE SEQUENCE [LARGE SCALE GENOMIC DNA]</scope>
    <source>
        <strain evidence="2 3">MS1.AVA.1</strain>
    </source>
</reference>
<sequence length="86" mass="9138">MRSRATAAAATCALALVVAVPGPASAEILGNFYYTYTDASGAEEQANVEGLPTATCVNLPEAADPRTEFREVREPGCWSRCLRVMT</sequence>
<name>A0ABU8UUW8_9ACTN</name>
<feature type="chain" id="PRO_5046473763" description="Secreted protein" evidence="1">
    <location>
        <begin position="27"/>
        <end position="86"/>
    </location>
</feature>
<accession>A0ABU8UUW8</accession>
<dbReference type="EMBL" id="JBBKAK010000001">
    <property type="protein sequence ID" value="MEJ8672704.1"/>
    <property type="molecule type" value="Genomic_DNA"/>
</dbReference>
<evidence type="ECO:0000256" key="1">
    <source>
        <dbReference type="SAM" id="SignalP"/>
    </source>
</evidence>
<protein>
    <recommendedName>
        <fullName evidence="4">Secreted protein</fullName>
    </recommendedName>
</protein>
<gene>
    <name evidence="2" type="ORF">WKI71_43315</name>
</gene>
<keyword evidence="3" id="KW-1185">Reference proteome</keyword>
<evidence type="ECO:0000313" key="3">
    <source>
        <dbReference type="Proteomes" id="UP001376459"/>
    </source>
</evidence>
<proteinExistence type="predicted"/>
<feature type="signal peptide" evidence="1">
    <location>
        <begin position="1"/>
        <end position="26"/>
    </location>
</feature>